<feature type="compositionally biased region" description="Polar residues" evidence="6">
    <location>
        <begin position="1312"/>
        <end position="1336"/>
    </location>
</feature>
<comment type="subcellular location">
    <subcellularLocation>
        <location evidence="1">Nucleus</location>
    </subcellularLocation>
</comment>
<keyword evidence="2" id="KW-0132">Cell division</keyword>
<proteinExistence type="predicted"/>
<dbReference type="GO" id="GO:0007064">
    <property type="term" value="P:mitotic sister chromatid cohesion"/>
    <property type="evidence" value="ECO:0007669"/>
    <property type="project" value="InterPro"/>
</dbReference>
<evidence type="ECO:0000313" key="7">
    <source>
        <dbReference type="EMBL" id="CAL1265875.1"/>
    </source>
</evidence>
<keyword evidence="3" id="KW-0498">Mitosis</keyword>
<evidence type="ECO:0000256" key="3">
    <source>
        <dbReference type="ARBA" id="ARBA00022776"/>
    </source>
</evidence>
<dbReference type="PANTHER" id="PTHR12663:SF0">
    <property type="entry name" value="PRECOCIOUS DISSOCIATION OF SISTERS 5, ISOFORM A"/>
    <property type="match status" value="1"/>
</dbReference>
<feature type="compositionally biased region" description="Polar residues" evidence="6">
    <location>
        <begin position="1387"/>
        <end position="1401"/>
    </location>
</feature>
<dbReference type="GO" id="GO:0000785">
    <property type="term" value="C:chromatin"/>
    <property type="evidence" value="ECO:0007669"/>
    <property type="project" value="TreeGrafter"/>
</dbReference>
<feature type="compositionally biased region" description="Polar residues" evidence="6">
    <location>
        <begin position="1150"/>
        <end position="1164"/>
    </location>
</feature>
<protein>
    <submittedName>
        <fullName evidence="7">Uncharacterized protein</fullName>
    </submittedName>
</protein>
<dbReference type="EMBL" id="CAXIEN010000020">
    <property type="protein sequence ID" value="CAL1265875.1"/>
    <property type="molecule type" value="Genomic_DNA"/>
</dbReference>
<dbReference type="GO" id="GO:0005634">
    <property type="term" value="C:nucleus"/>
    <property type="evidence" value="ECO:0007669"/>
    <property type="project" value="UniProtKB-SubCell"/>
</dbReference>
<feature type="compositionally biased region" description="Basic residues" evidence="6">
    <location>
        <begin position="1406"/>
        <end position="1415"/>
    </location>
</feature>
<name>A0AAV1Z3A0_9ARAC</name>
<feature type="region of interest" description="Disordered" evidence="6">
    <location>
        <begin position="1299"/>
        <end position="1338"/>
    </location>
</feature>
<dbReference type="CDD" id="cd19953">
    <property type="entry name" value="PDS5"/>
    <property type="match status" value="1"/>
</dbReference>
<dbReference type="Gene3D" id="1.25.10.10">
    <property type="entry name" value="Leucine-rich Repeat Variant"/>
    <property type="match status" value="1"/>
</dbReference>
<evidence type="ECO:0000313" key="8">
    <source>
        <dbReference type="Proteomes" id="UP001497382"/>
    </source>
</evidence>
<dbReference type="GO" id="GO:0051301">
    <property type="term" value="P:cell division"/>
    <property type="evidence" value="ECO:0007669"/>
    <property type="project" value="UniProtKB-KW"/>
</dbReference>
<feature type="region of interest" description="Disordered" evidence="6">
    <location>
        <begin position="1126"/>
        <end position="1250"/>
    </location>
</feature>
<dbReference type="InterPro" id="IPR039776">
    <property type="entry name" value="Pds5"/>
</dbReference>
<keyword evidence="5" id="KW-0131">Cell cycle</keyword>
<comment type="caution">
    <text evidence="7">The sequence shown here is derived from an EMBL/GenBank/DDBJ whole genome shotgun (WGS) entry which is preliminary data.</text>
</comment>
<evidence type="ECO:0000256" key="2">
    <source>
        <dbReference type="ARBA" id="ARBA00022618"/>
    </source>
</evidence>
<feature type="region of interest" description="Disordered" evidence="6">
    <location>
        <begin position="1512"/>
        <end position="1541"/>
    </location>
</feature>
<reference evidence="7 8" key="1">
    <citation type="submission" date="2024-04" db="EMBL/GenBank/DDBJ databases">
        <authorList>
            <person name="Rising A."/>
            <person name="Reimegard J."/>
            <person name="Sonavane S."/>
            <person name="Akerstrom W."/>
            <person name="Nylinder S."/>
            <person name="Hedman E."/>
            <person name="Kallberg Y."/>
        </authorList>
    </citation>
    <scope>NUCLEOTIDE SEQUENCE [LARGE SCALE GENOMIC DNA]</scope>
</reference>
<feature type="compositionally biased region" description="Polar residues" evidence="6">
    <location>
        <begin position="1416"/>
        <end position="1426"/>
    </location>
</feature>
<dbReference type="Pfam" id="PF20168">
    <property type="entry name" value="PDS5"/>
    <property type="match status" value="1"/>
</dbReference>
<feature type="compositionally biased region" description="Low complexity" evidence="6">
    <location>
        <begin position="1478"/>
        <end position="1495"/>
    </location>
</feature>
<evidence type="ECO:0000256" key="4">
    <source>
        <dbReference type="ARBA" id="ARBA00023242"/>
    </source>
</evidence>
<feature type="region of interest" description="Disordered" evidence="6">
    <location>
        <begin position="1379"/>
        <end position="1496"/>
    </location>
</feature>
<feature type="compositionally biased region" description="Low complexity" evidence="6">
    <location>
        <begin position="1433"/>
        <end position="1454"/>
    </location>
</feature>
<feature type="compositionally biased region" description="Polar residues" evidence="6">
    <location>
        <begin position="1206"/>
        <end position="1228"/>
    </location>
</feature>
<dbReference type="Proteomes" id="UP001497382">
    <property type="component" value="Unassembled WGS sequence"/>
</dbReference>
<feature type="compositionally biased region" description="Low complexity" evidence="6">
    <location>
        <begin position="1174"/>
        <end position="1191"/>
    </location>
</feature>
<feature type="compositionally biased region" description="Basic and acidic residues" evidence="6">
    <location>
        <begin position="1530"/>
        <end position="1541"/>
    </location>
</feature>
<dbReference type="InterPro" id="IPR011989">
    <property type="entry name" value="ARM-like"/>
</dbReference>
<dbReference type="PANTHER" id="PTHR12663">
    <property type="entry name" value="ANDROGEN INDUCED INHIBITOR OF PROLIFERATION AS3 / PDS5-RELATED"/>
    <property type="match status" value="1"/>
</dbReference>
<gene>
    <name evidence="7" type="ORF">LARSCL_LOCUS2793</name>
</gene>
<sequence>MTASIEGIVYPPGVRDLSEDISTDDLVRRLKECAQAFQSMAQDEENSLRFEPLAHLLISERFLDHRSQDVRLLVACCIADIFRVSAPDAPYKDECQIKMVLEFFIDQLKGLSNPNNPAFKRYFYLLENLSVVKTFNICFDLQNSQKIVCDLFKLMFKIINDHQFLKLQRIIVDLLSPLINEADLVPAELINIIFNHIIEPKKTQNKNACILAQEILRKTASSIGTYVQAYFTNQFYLGKPNVSERLCDLIYELHSINRGMMAFVIPQLEGKLKSSDEKERLMVTKLVARMFSDKKSNMIEENKSLWTSFLARFNDISSKVRLLCIKYISDFLLHHPESKDEITEVICHRHLDTDEEVRYCLVSTVVGAAKEDITSINNRILDCITKRVLDKKFRIRKECILGLAKLYKQCVLDSEYVDPAREEMLSFVKDKVLHLYYQTCEDKFLVERILHTCLIPYQSLMEKRMKLLYQLYCTINYDARKAFKEILRNQKHMRSLTNGLLEIIQQKRVEKTKLLEAKIKAIAKILIDPRKSAEHISKFCKDLENNIRLRSMMSLLLNGNISCSEAEKKVKEVLKILGDPTSPYYTTIKLLLERIVPVLLDKESIKYLVSIAKNSIVGDGVIADELKLANSGSKGMGLINALANSYPHYFFDEELFSNLVEILESRQDDLEISEITLDTLNFISKDLENMYPNIYRKLLPILQKFIKSGTPKQAKCAVYTVHKMVKDKETVFGEIIESLRDHFTMTSQYFRTALVSIGHIAYLCHDMFASQFKFIVAQTVVRDMLMKDHDLPRGGEELWGPFESLPEETKIKIEGMKVMVRWLAGLKDMVQPAASTFKLLNAVLENKGDLIQKNVPGPKENSWMRLSAASCFLKLCREPNYTECLAIEFFLNLAYVMNDPCLEVRKHFAAKVHKGLFFMKLPMEFIAILAVGGLDTEKDFHKKVTGYIAQNISKRREYVREKSISSDELPHQWPDYSLPIVVYLLAHAPFFKVYNDLDSLYKIKGCLHAFIDALILKNENYSFAFFKRLLENIKQTKDKLEPDNESRNLKLYAVCDLALNILMSKPNFVLKDFPGQPKLNSKFFTEPDKSYSNMVTYLPPQLLNTSNLAKSGFDIEVFDKIKEKNASKNIPKPSTSQEESLPSSSHEENIPSTTDLDPIPSTTKAPILSKTKVTISTDSNSSISQSESETNNPKHSGDAFPISIGTIKSETSNHSGTNSQIPGTSDVASESHKQSENNNSSSSVINLNNGDISHSDSISYQTDTEMDKVISSIENSKTNCKSKNLSLLKKCLPRQAVVNRKSTRSSFKDDASSSLCSEYSKQNGALPSSPSANSVDSHYPSDYENVIKPCYVILKRLVDSPPETLNGYQNGSVSFKRKHNSVDSEDYSSNQGSSASTQLSEESPRKRGRPPKKNSKTNQELSTLPTNKRRKFASTSTNSVQSSRSSSRTAVNSSLKSTPTKYVVENGKLPKEKKSPVKSKVNNNHSSNSKKINSNALREELTAEINEIYNVRKTSTKTVKSKQANGQQNKKPDGRTTGRRR</sequence>
<feature type="compositionally biased region" description="Low complexity" evidence="6">
    <location>
        <begin position="1134"/>
        <end position="1144"/>
    </location>
</feature>
<keyword evidence="4" id="KW-0539">Nucleus</keyword>
<dbReference type="InterPro" id="IPR016024">
    <property type="entry name" value="ARM-type_fold"/>
</dbReference>
<dbReference type="SUPFAM" id="SSF48371">
    <property type="entry name" value="ARM repeat"/>
    <property type="match status" value="2"/>
</dbReference>
<accession>A0AAV1Z3A0</accession>
<feature type="compositionally biased region" description="Low complexity" evidence="6">
    <location>
        <begin position="1236"/>
        <end position="1249"/>
    </location>
</feature>
<organism evidence="7 8">
    <name type="scientific">Larinioides sclopetarius</name>
    <dbReference type="NCBI Taxonomy" id="280406"/>
    <lineage>
        <taxon>Eukaryota</taxon>
        <taxon>Metazoa</taxon>
        <taxon>Ecdysozoa</taxon>
        <taxon>Arthropoda</taxon>
        <taxon>Chelicerata</taxon>
        <taxon>Arachnida</taxon>
        <taxon>Araneae</taxon>
        <taxon>Araneomorphae</taxon>
        <taxon>Entelegynae</taxon>
        <taxon>Araneoidea</taxon>
        <taxon>Araneidae</taxon>
        <taxon>Larinioides</taxon>
    </lineage>
</organism>
<evidence type="ECO:0000256" key="1">
    <source>
        <dbReference type="ARBA" id="ARBA00004123"/>
    </source>
</evidence>
<evidence type="ECO:0000256" key="6">
    <source>
        <dbReference type="SAM" id="MobiDB-lite"/>
    </source>
</evidence>
<keyword evidence="8" id="KW-1185">Reference proteome</keyword>
<dbReference type="GO" id="GO:0006281">
    <property type="term" value="P:DNA repair"/>
    <property type="evidence" value="ECO:0007669"/>
    <property type="project" value="TreeGrafter"/>
</dbReference>
<evidence type="ECO:0000256" key="5">
    <source>
        <dbReference type="ARBA" id="ARBA00023306"/>
    </source>
</evidence>